<dbReference type="AlphaFoldDB" id="A0A8J5CAU4"/>
<comment type="similarity">
    <text evidence="4 11">Belongs to the nucleosome assembly protein (NAP) family.</text>
</comment>
<evidence type="ECO:0000313" key="14">
    <source>
        <dbReference type="EMBL" id="KAG6471252.1"/>
    </source>
</evidence>
<evidence type="ECO:0000313" key="15">
    <source>
        <dbReference type="Proteomes" id="UP000734854"/>
    </source>
</evidence>
<keyword evidence="7" id="KW-0175">Coiled coil</keyword>
<evidence type="ECO:0000256" key="8">
    <source>
        <dbReference type="ARBA" id="ARBA00023186"/>
    </source>
</evidence>
<keyword evidence="15" id="KW-1185">Reference proteome</keyword>
<dbReference type="Gene3D" id="1.20.5.1500">
    <property type="match status" value="1"/>
</dbReference>
<feature type="domain" description="DDE Tnp4" evidence="13">
    <location>
        <begin position="260"/>
        <end position="416"/>
    </location>
</feature>
<evidence type="ECO:0000256" key="2">
    <source>
        <dbReference type="ARBA" id="ARBA00004123"/>
    </source>
</evidence>
<comment type="cofactor">
    <cofactor evidence="1">
        <name>a divalent metal cation</name>
        <dbReference type="ChEBI" id="CHEBI:60240"/>
    </cofactor>
</comment>
<dbReference type="GO" id="GO:0000724">
    <property type="term" value="P:double-strand break repair via homologous recombination"/>
    <property type="evidence" value="ECO:0007669"/>
    <property type="project" value="UniProtKB-ARBA"/>
</dbReference>
<organism evidence="14 15">
    <name type="scientific">Zingiber officinale</name>
    <name type="common">Ginger</name>
    <name type="synonym">Amomum zingiber</name>
    <dbReference type="NCBI Taxonomy" id="94328"/>
    <lineage>
        <taxon>Eukaryota</taxon>
        <taxon>Viridiplantae</taxon>
        <taxon>Streptophyta</taxon>
        <taxon>Embryophyta</taxon>
        <taxon>Tracheophyta</taxon>
        <taxon>Spermatophyta</taxon>
        <taxon>Magnoliopsida</taxon>
        <taxon>Liliopsida</taxon>
        <taxon>Zingiberales</taxon>
        <taxon>Zingiberaceae</taxon>
        <taxon>Zingiber</taxon>
    </lineage>
</organism>
<keyword evidence="9" id="KW-0539">Nucleus</keyword>
<comment type="caution">
    <text evidence="14">The sequence shown here is derived from an EMBL/GenBank/DDBJ whole genome shotgun (WGS) entry which is preliminary data.</text>
</comment>
<evidence type="ECO:0000256" key="4">
    <source>
        <dbReference type="ARBA" id="ARBA00009947"/>
    </source>
</evidence>
<feature type="compositionally biased region" description="Low complexity" evidence="12">
    <location>
        <begin position="107"/>
        <end position="117"/>
    </location>
</feature>
<evidence type="ECO:0000259" key="13">
    <source>
        <dbReference type="Pfam" id="PF13359"/>
    </source>
</evidence>
<feature type="region of interest" description="Disordered" evidence="12">
    <location>
        <begin position="50"/>
        <end position="119"/>
    </location>
</feature>
<dbReference type="EMBL" id="JACMSC010000021">
    <property type="protein sequence ID" value="KAG6471252.1"/>
    <property type="molecule type" value="Genomic_DNA"/>
</dbReference>
<evidence type="ECO:0000256" key="1">
    <source>
        <dbReference type="ARBA" id="ARBA00001968"/>
    </source>
</evidence>
<evidence type="ECO:0000256" key="10">
    <source>
        <dbReference type="ARBA" id="ARBA00037572"/>
    </source>
</evidence>
<dbReference type="GO" id="GO:0046872">
    <property type="term" value="F:metal ion binding"/>
    <property type="evidence" value="ECO:0007669"/>
    <property type="project" value="UniProtKB-KW"/>
</dbReference>
<sequence>MLHPQIAKSPALLHVMTAYQSTPFFPSVAFDEDDFSSYYSFFEDNIAASPPAPQTSLTPFPAMDHNSKKRPRVDDPLPTRFVAFKSSASSSPPPQADGFTEEEDSPARAMPAPSAAPHPRRLWVKDRNRDWWDRYNHPDLPEEEFRRAFRMSRATFNFLCDELGSAIAKEDTALRAAIPVRQRVAVCVWRLATGEPLRLVSRRFGLGISTCHKLVLEVCTAIRNVLMPRSLLWPAPAAAAVSSARFEALSGIPNVVGAMYTTHIPVIAPKVGVAAYFNRRHTERNQKTSYTITIQGVVDPDGVFTDVCIGWPGSMPDDQVLKKSALYQRAHGGQLSHQWVVGGASFPLLDWVLVPYAQQNLTWAQHAFNEKIGDVHRVAKQAFARLKGRWGCLQKRTEVKLTDLPVFLGACCVLHNICEMRKEKMDADLEFELVDDEMAPENGLRSVSAMQARDSIAHNLLHHGLAGTAFLVLLNPFVLRIAAAAECDDEQRQAAEQPRPLSAEDKAGLVDALKNKLQSLAGKHTGVMETLSPVIRKRVEVLREIQSQHDELEAKFFEERAALEAKYQKLYEPLYTKRYEIVNGIAEVEGIADESATKASEEKGVPGFWLNAMKTNEVLAEEIQERDEEALKYLKDIKWCRINEPKGFKLEFFFETNPFFKNTVLTKTYHMIDEDEPILEKAIGTEIEWFPGKCLTQKILKKKPKKGSKNAKPITKTENCESFFNFFNPPVVPEDDADIDEEAAEELQSQMEVDYDIGIQSFLRIHLFICLADSECVDWQGKPSPEKSRGRMVPLMNRCAIPLLVNNDGSLIYRELVASKVIGLQIANSSKFFYNHHREPILLVEDPAETAFSKFVFCRYFYVKVQSGIIEWTADE</sequence>
<accession>A0A8J5CAU4</accession>
<dbReference type="GO" id="GO:0005634">
    <property type="term" value="C:nucleus"/>
    <property type="evidence" value="ECO:0007669"/>
    <property type="project" value="UniProtKB-SubCell"/>
</dbReference>
<dbReference type="InterPro" id="IPR027806">
    <property type="entry name" value="HARBI1_dom"/>
</dbReference>
<dbReference type="Proteomes" id="UP000734854">
    <property type="component" value="Unassembled WGS sequence"/>
</dbReference>
<dbReference type="GO" id="GO:0005737">
    <property type="term" value="C:cytoplasm"/>
    <property type="evidence" value="ECO:0007669"/>
    <property type="project" value="UniProtKB-SubCell"/>
</dbReference>
<dbReference type="FunFam" id="3.30.1120.90:FF:000005">
    <property type="entry name" value="Nucleosome assembly protein11"/>
    <property type="match status" value="1"/>
</dbReference>
<dbReference type="Pfam" id="PF13359">
    <property type="entry name" value="DDE_Tnp_4"/>
    <property type="match status" value="1"/>
</dbReference>
<dbReference type="GO" id="GO:0042393">
    <property type="term" value="F:histone binding"/>
    <property type="evidence" value="ECO:0007669"/>
    <property type="project" value="UniProtKB-ARBA"/>
</dbReference>
<dbReference type="GO" id="GO:0006334">
    <property type="term" value="P:nucleosome assembly"/>
    <property type="evidence" value="ECO:0007669"/>
    <property type="project" value="InterPro"/>
</dbReference>
<keyword evidence="6" id="KW-0479">Metal-binding</keyword>
<keyword evidence="8" id="KW-0143">Chaperone</keyword>
<dbReference type="SUPFAM" id="SSF143113">
    <property type="entry name" value="NAP-like"/>
    <property type="match status" value="1"/>
</dbReference>
<name>A0A8J5CAU4_ZINOF</name>
<dbReference type="FunFam" id="1.20.5.1500:FF:000001">
    <property type="entry name" value="Nucleosome assembly protein 1-like 1"/>
    <property type="match status" value="1"/>
</dbReference>
<keyword evidence="5" id="KW-0963">Cytoplasm</keyword>
<dbReference type="Gene3D" id="3.30.1120.90">
    <property type="entry name" value="Nucleosome assembly protein"/>
    <property type="match status" value="1"/>
</dbReference>
<evidence type="ECO:0000256" key="3">
    <source>
        <dbReference type="ARBA" id="ARBA00004496"/>
    </source>
</evidence>
<dbReference type="InterPro" id="IPR002164">
    <property type="entry name" value="NAP_family"/>
</dbReference>
<evidence type="ECO:0000256" key="7">
    <source>
        <dbReference type="ARBA" id="ARBA00023054"/>
    </source>
</evidence>
<evidence type="ECO:0000256" key="9">
    <source>
        <dbReference type="ARBA" id="ARBA00023242"/>
    </source>
</evidence>
<reference evidence="14 15" key="1">
    <citation type="submission" date="2020-08" db="EMBL/GenBank/DDBJ databases">
        <title>Plant Genome Project.</title>
        <authorList>
            <person name="Zhang R.-G."/>
        </authorList>
    </citation>
    <scope>NUCLEOTIDE SEQUENCE [LARGE SCALE GENOMIC DNA]</scope>
    <source>
        <tissue evidence="14">Rhizome</tissue>
    </source>
</reference>
<dbReference type="PANTHER" id="PTHR11875">
    <property type="entry name" value="TESTIS-SPECIFIC Y-ENCODED PROTEIN"/>
    <property type="match status" value="1"/>
</dbReference>
<comment type="subcellular location">
    <subcellularLocation>
        <location evidence="3">Cytoplasm</location>
    </subcellularLocation>
    <subcellularLocation>
        <location evidence="2">Nucleus</location>
    </subcellularLocation>
</comment>
<gene>
    <name evidence="14" type="ORF">ZIOFF_072362</name>
</gene>
<dbReference type="Pfam" id="PF00956">
    <property type="entry name" value="NAP"/>
    <property type="match status" value="1"/>
</dbReference>
<evidence type="ECO:0000256" key="11">
    <source>
        <dbReference type="RuleBase" id="RU003876"/>
    </source>
</evidence>
<evidence type="ECO:0000256" key="5">
    <source>
        <dbReference type="ARBA" id="ARBA00022490"/>
    </source>
</evidence>
<comment type="function">
    <text evidence="10">May modulate chromatin structure by regulation of nucleosome assembly/disassembly.</text>
</comment>
<proteinExistence type="inferred from homology"/>
<evidence type="ECO:0000256" key="12">
    <source>
        <dbReference type="SAM" id="MobiDB-lite"/>
    </source>
</evidence>
<protein>
    <recommendedName>
        <fullName evidence="13">DDE Tnp4 domain-containing protein</fullName>
    </recommendedName>
</protein>
<dbReference type="InterPro" id="IPR037231">
    <property type="entry name" value="NAP-like_sf"/>
</dbReference>
<evidence type="ECO:0000256" key="6">
    <source>
        <dbReference type="ARBA" id="ARBA00022723"/>
    </source>
</evidence>